<gene>
    <name evidence="5" type="ORF">PROPAUS_0649</name>
</gene>
<accession>A0A383S5W0</accession>
<dbReference type="EMBL" id="UNQJ01000002">
    <property type="protein sequence ID" value="SYZ32759.1"/>
    <property type="molecule type" value="Genomic_DNA"/>
</dbReference>
<evidence type="ECO:0000313" key="5">
    <source>
        <dbReference type="EMBL" id="SYZ32759.1"/>
    </source>
</evidence>
<dbReference type="Gene3D" id="3.40.50.300">
    <property type="entry name" value="P-loop containing nucleotide triphosphate hydrolases"/>
    <property type="match status" value="1"/>
</dbReference>
<evidence type="ECO:0000256" key="1">
    <source>
        <dbReference type="ARBA" id="ARBA00005417"/>
    </source>
</evidence>
<reference evidence="6" key="1">
    <citation type="submission" date="2018-08" db="EMBL/GenBank/DDBJ databases">
        <authorList>
            <person name="Hornung B."/>
        </authorList>
    </citation>
    <scope>NUCLEOTIDE SEQUENCE [LARGE SCALE GENOMIC DNA]</scope>
</reference>
<sequence length="268" mass="28831">MSAPVAAMLGAGFAFPGAGWLFQHVNWQVDAHELMAVLGSNGRGKSTMIRCFMGWLRLAEGSVRHSAEPAFVPQHHSPVFAYSVLDMVLMGRARRLGMMRLPGARDRAAALEALERVGAAHLAERDFPTLSGGEQQLVLVARAIIGQTGLLVLDEPGASLDLANQARMVSIVRELCDEGWAAIMITHQPDHALEAADKVLLMDGSDGGVFGAPRLVMTDESLTRLYGIPTRIISYETGGTERLTVASSLRGRESAWCDGQSAKERPDA</sequence>
<dbReference type="PROSITE" id="PS00211">
    <property type="entry name" value="ABC_TRANSPORTER_1"/>
    <property type="match status" value="1"/>
</dbReference>
<dbReference type="PANTHER" id="PTHR42734:SF6">
    <property type="entry name" value="MOLYBDATE IMPORT ATP-BINDING PROTEIN MOLC"/>
    <property type="match status" value="1"/>
</dbReference>
<evidence type="ECO:0000256" key="3">
    <source>
        <dbReference type="ARBA" id="ARBA00022741"/>
    </source>
</evidence>
<evidence type="ECO:0000256" key="2">
    <source>
        <dbReference type="ARBA" id="ARBA00022448"/>
    </source>
</evidence>
<keyword evidence="2" id="KW-0813">Transport</keyword>
<proteinExistence type="inferred from homology"/>
<evidence type="ECO:0000256" key="4">
    <source>
        <dbReference type="ARBA" id="ARBA00022840"/>
    </source>
</evidence>
<dbReference type="InterPro" id="IPR003439">
    <property type="entry name" value="ABC_transporter-like_ATP-bd"/>
</dbReference>
<keyword evidence="5" id="KW-0378">Hydrolase</keyword>
<keyword evidence="6" id="KW-1185">Reference proteome</keyword>
<dbReference type="EC" id="3.6.1.3" evidence="5"/>
<protein>
    <submittedName>
        <fullName evidence="5">ABC transporter</fullName>
        <ecNumber evidence="5">3.6.1.3</ecNumber>
    </submittedName>
</protein>
<dbReference type="GO" id="GO:0005524">
    <property type="term" value="F:ATP binding"/>
    <property type="evidence" value="ECO:0007669"/>
    <property type="project" value="UniProtKB-KW"/>
</dbReference>
<evidence type="ECO:0000313" key="6">
    <source>
        <dbReference type="Proteomes" id="UP000263928"/>
    </source>
</evidence>
<keyword evidence="4" id="KW-0067">ATP-binding</keyword>
<keyword evidence="3" id="KW-0547">Nucleotide-binding</keyword>
<dbReference type="PANTHER" id="PTHR42734">
    <property type="entry name" value="METAL TRANSPORT SYSTEM ATP-BINDING PROTEIN TM_0124-RELATED"/>
    <property type="match status" value="1"/>
</dbReference>
<dbReference type="InterPro" id="IPR017871">
    <property type="entry name" value="ABC_transporter-like_CS"/>
</dbReference>
<dbReference type="AlphaFoldDB" id="A0A383S5W0"/>
<dbReference type="SMART" id="SM00382">
    <property type="entry name" value="AAA"/>
    <property type="match status" value="1"/>
</dbReference>
<dbReference type="Pfam" id="PF00005">
    <property type="entry name" value="ABC_tran"/>
    <property type="match status" value="1"/>
</dbReference>
<dbReference type="RefSeq" id="WP_170175734.1">
    <property type="nucleotide sequence ID" value="NZ_LR134442.1"/>
</dbReference>
<dbReference type="InterPro" id="IPR050153">
    <property type="entry name" value="Metal_Ion_Import_ABC"/>
</dbReference>
<dbReference type="Proteomes" id="UP000263928">
    <property type="component" value="Unassembled WGS sequence"/>
</dbReference>
<dbReference type="InterPro" id="IPR027417">
    <property type="entry name" value="P-loop_NTPase"/>
</dbReference>
<organism evidence="5 6">
    <name type="scientific">Propionibacterium australiense</name>
    <dbReference type="NCBI Taxonomy" id="119981"/>
    <lineage>
        <taxon>Bacteria</taxon>
        <taxon>Bacillati</taxon>
        <taxon>Actinomycetota</taxon>
        <taxon>Actinomycetes</taxon>
        <taxon>Propionibacteriales</taxon>
        <taxon>Propionibacteriaceae</taxon>
        <taxon>Propionibacterium</taxon>
    </lineage>
</organism>
<dbReference type="InterPro" id="IPR003593">
    <property type="entry name" value="AAA+_ATPase"/>
</dbReference>
<dbReference type="PROSITE" id="PS50893">
    <property type="entry name" value="ABC_TRANSPORTER_2"/>
    <property type="match status" value="1"/>
</dbReference>
<dbReference type="GO" id="GO:0016887">
    <property type="term" value="F:ATP hydrolysis activity"/>
    <property type="evidence" value="ECO:0007669"/>
    <property type="project" value="InterPro"/>
</dbReference>
<dbReference type="SUPFAM" id="SSF52540">
    <property type="entry name" value="P-loop containing nucleoside triphosphate hydrolases"/>
    <property type="match status" value="1"/>
</dbReference>
<comment type="similarity">
    <text evidence="1">Belongs to the ABC transporter superfamily.</text>
</comment>
<name>A0A383S5W0_9ACTN</name>